<dbReference type="GO" id="GO:0005283">
    <property type="term" value="F:amino acid:sodium symporter activity"/>
    <property type="evidence" value="ECO:0007669"/>
    <property type="project" value="InterPro"/>
</dbReference>
<dbReference type="GO" id="GO:0005886">
    <property type="term" value="C:plasma membrane"/>
    <property type="evidence" value="ECO:0007669"/>
    <property type="project" value="UniProtKB-SubCell"/>
</dbReference>
<name>A0A382EQ69_9ZZZZ</name>
<keyword evidence="5 7" id="KW-1133">Transmembrane helix</keyword>
<sequence length="312" mass="33229">MNRLESTTSAFADFMWGPLLLILLVGGGIFFTFYCRFIPFRYFRHGVNILLGKYDQADDPGQINHFQALSSALAGTVGMGNISGVAVAINMGGPGALFWMWVSSVVGMSTKFFTCTLAILFRGEDDRGEIQGGPMYVIETGLGQKFKPLAVLFSTAGLIGCLPMFQANQLTQFVRDSFFVPNHLFIDQPMIGNLLIGTIVGIAVAAVIFGGITRIGLVAGRIVPLMVMIYMIAGLVVVAKNLSQLPVVLTLILNDAFTGQSVAGGVTGEVIRQGVRRAAFSNEAGLGTEAMAHGAAKTKEPVREGLVAMIGP</sequence>
<dbReference type="PRINTS" id="PR00175">
    <property type="entry name" value="NAALASMPORT"/>
</dbReference>
<dbReference type="EMBL" id="UINC01045415">
    <property type="protein sequence ID" value="SVB52151.1"/>
    <property type="molecule type" value="Genomic_DNA"/>
</dbReference>
<feature type="transmembrane region" description="Helical" evidence="7">
    <location>
        <begin position="149"/>
        <end position="170"/>
    </location>
</feature>
<evidence type="ECO:0008006" key="9">
    <source>
        <dbReference type="Google" id="ProtNLM"/>
    </source>
</evidence>
<dbReference type="InterPro" id="IPR001463">
    <property type="entry name" value="Na/Ala_symport"/>
</dbReference>
<gene>
    <name evidence="8" type="ORF">METZ01_LOCUS205005</name>
</gene>
<dbReference type="NCBIfam" id="TIGR00835">
    <property type="entry name" value="agcS"/>
    <property type="match status" value="1"/>
</dbReference>
<dbReference type="PANTHER" id="PTHR30330:SF3">
    <property type="entry name" value="TRANSCRIPTIONAL REGULATOR, LRP FAMILY"/>
    <property type="match status" value="1"/>
</dbReference>
<evidence type="ECO:0000256" key="7">
    <source>
        <dbReference type="SAM" id="Phobius"/>
    </source>
</evidence>
<feature type="transmembrane region" description="Helical" evidence="7">
    <location>
        <begin position="72"/>
        <end position="92"/>
    </location>
</feature>
<evidence type="ECO:0000256" key="6">
    <source>
        <dbReference type="ARBA" id="ARBA00023136"/>
    </source>
</evidence>
<proteinExistence type="predicted"/>
<keyword evidence="4 7" id="KW-0812">Transmembrane</keyword>
<protein>
    <recommendedName>
        <fullName evidence="9">Sodium/alanine symporter</fullName>
    </recommendedName>
</protein>
<evidence type="ECO:0000256" key="5">
    <source>
        <dbReference type="ARBA" id="ARBA00022989"/>
    </source>
</evidence>
<keyword evidence="2" id="KW-0813">Transport</keyword>
<evidence type="ECO:0000256" key="3">
    <source>
        <dbReference type="ARBA" id="ARBA00022475"/>
    </source>
</evidence>
<dbReference type="AlphaFoldDB" id="A0A382EQ69"/>
<organism evidence="8">
    <name type="scientific">marine metagenome</name>
    <dbReference type="NCBI Taxonomy" id="408172"/>
    <lineage>
        <taxon>unclassified sequences</taxon>
        <taxon>metagenomes</taxon>
        <taxon>ecological metagenomes</taxon>
    </lineage>
</organism>
<evidence type="ECO:0000256" key="2">
    <source>
        <dbReference type="ARBA" id="ARBA00022448"/>
    </source>
</evidence>
<feature type="transmembrane region" description="Helical" evidence="7">
    <location>
        <begin position="98"/>
        <end position="121"/>
    </location>
</feature>
<feature type="non-terminal residue" evidence="8">
    <location>
        <position position="312"/>
    </location>
</feature>
<evidence type="ECO:0000256" key="4">
    <source>
        <dbReference type="ARBA" id="ARBA00022692"/>
    </source>
</evidence>
<reference evidence="8" key="1">
    <citation type="submission" date="2018-05" db="EMBL/GenBank/DDBJ databases">
        <authorList>
            <person name="Lanie J.A."/>
            <person name="Ng W.-L."/>
            <person name="Kazmierczak K.M."/>
            <person name="Andrzejewski T.M."/>
            <person name="Davidsen T.M."/>
            <person name="Wayne K.J."/>
            <person name="Tettelin H."/>
            <person name="Glass J.I."/>
            <person name="Rusch D."/>
            <person name="Podicherti R."/>
            <person name="Tsui H.-C.T."/>
            <person name="Winkler M.E."/>
        </authorList>
    </citation>
    <scope>NUCLEOTIDE SEQUENCE</scope>
</reference>
<dbReference type="PANTHER" id="PTHR30330">
    <property type="entry name" value="AGSS FAMILY TRANSPORTER, SODIUM-ALANINE"/>
    <property type="match status" value="1"/>
</dbReference>
<feature type="transmembrane region" description="Helical" evidence="7">
    <location>
        <begin position="15"/>
        <end position="35"/>
    </location>
</feature>
<feature type="transmembrane region" description="Helical" evidence="7">
    <location>
        <begin position="222"/>
        <end position="239"/>
    </location>
</feature>
<dbReference type="Pfam" id="PF01235">
    <property type="entry name" value="Na_Ala_symp"/>
    <property type="match status" value="1"/>
</dbReference>
<keyword evidence="6 7" id="KW-0472">Membrane</keyword>
<accession>A0A382EQ69</accession>
<dbReference type="PROSITE" id="PS00873">
    <property type="entry name" value="NA_ALANINE_SYMP"/>
    <property type="match status" value="1"/>
</dbReference>
<keyword evidence="3" id="KW-1003">Cell membrane</keyword>
<evidence type="ECO:0000313" key="8">
    <source>
        <dbReference type="EMBL" id="SVB52151.1"/>
    </source>
</evidence>
<evidence type="ECO:0000256" key="1">
    <source>
        <dbReference type="ARBA" id="ARBA00004651"/>
    </source>
</evidence>
<feature type="transmembrane region" description="Helical" evidence="7">
    <location>
        <begin position="190"/>
        <end position="210"/>
    </location>
</feature>
<comment type="subcellular location">
    <subcellularLocation>
        <location evidence="1">Cell membrane</location>
        <topology evidence="1">Multi-pass membrane protein</topology>
    </subcellularLocation>
</comment>